<dbReference type="PANTHER" id="PTHR34978">
    <property type="entry name" value="POSSIBLE SENSOR-TRANSDUCER PROTEIN BLAR"/>
    <property type="match status" value="1"/>
</dbReference>
<keyword evidence="2" id="KW-0812">Transmembrane</keyword>
<name>A0A2A3YEY6_9MICO</name>
<keyword evidence="2" id="KW-0472">Membrane</keyword>
<feature type="transmembrane region" description="Helical" evidence="2">
    <location>
        <begin position="76"/>
        <end position="95"/>
    </location>
</feature>
<evidence type="ECO:0000256" key="2">
    <source>
        <dbReference type="SAM" id="Phobius"/>
    </source>
</evidence>
<feature type="region of interest" description="Disordered" evidence="1">
    <location>
        <begin position="260"/>
        <end position="282"/>
    </location>
</feature>
<evidence type="ECO:0000313" key="4">
    <source>
        <dbReference type="Proteomes" id="UP000218598"/>
    </source>
</evidence>
<reference evidence="3 4" key="1">
    <citation type="journal article" date="2017" name="Elife">
        <title>Extensive horizontal gene transfer in cheese-associated bacteria.</title>
        <authorList>
            <person name="Bonham K.S."/>
            <person name="Wolfe B.E."/>
            <person name="Dutton R.J."/>
        </authorList>
    </citation>
    <scope>NUCLEOTIDE SEQUENCE [LARGE SCALE GENOMIC DNA]</scope>
    <source>
        <strain evidence="3 4">341_9</strain>
    </source>
</reference>
<protein>
    <recommendedName>
        <fullName evidence="5">Peptidase M48 domain-containing protein</fullName>
    </recommendedName>
</protein>
<accession>A0A2A3YEY6</accession>
<dbReference type="AlphaFoldDB" id="A0A2A3YEY6"/>
<sequence length="282" mass="29964">MMIWAIVGPLVTGLAAVPLSACLLTRGTWQIRRPRRALAAWALTGALGLVVTIVAVLVASALSLSTSSAGAPIEGLALTLIAWAGLGGLGIAGSLTQLRRVDLGEEDDDRPSITELLSRRRTDSWQMGTITVVEIEDPRYVAVAIPGTPSTIFVSRAVQHALPPSYLSAVLAHEAAHLRQHHTLLRRLGAWHTACLPKRSGLRRELASRITLLTELAADDAAASKVGPAHLRAALAALNRLTPSRELGVRAARVSALHPQHCAPDALPSSRTPSGHLRPEHR</sequence>
<feature type="transmembrane region" description="Helical" evidence="2">
    <location>
        <begin position="6"/>
        <end position="25"/>
    </location>
</feature>
<organism evidence="3 4">
    <name type="scientific">Brachybacterium alimentarium</name>
    <dbReference type="NCBI Taxonomy" id="47845"/>
    <lineage>
        <taxon>Bacteria</taxon>
        <taxon>Bacillati</taxon>
        <taxon>Actinomycetota</taxon>
        <taxon>Actinomycetes</taxon>
        <taxon>Micrococcales</taxon>
        <taxon>Dermabacteraceae</taxon>
        <taxon>Brachybacterium</taxon>
    </lineage>
</organism>
<gene>
    <name evidence="3" type="ORF">CIK66_17355</name>
</gene>
<dbReference type="Gene3D" id="3.30.2010.10">
    <property type="entry name" value="Metalloproteases ('zincins'), catalytic domain"/>
    <property type="match status" value="1"/>
</dbReference>
<keyword evidence="2" id="KW-1133">Transmembrane helix</keyword>
<dbReference type="RefSeq" id="WP_096166793.1">
    <property type="nucleotide sequence ID" value="NZ_JBQQHC010000035.1"/>
</dbReference>
<dbReference type="OrthoDB" id="9785340at2"/>
<evidence type="ECO:0000256" key="1">
    <source>
        <dbReference type="SAM" id="MobiDB-lite"/>
    </source>
</evidence>
<dbReference type="Proteomes" id="UP000218598">
    <property type="component" value="Unassembled WGS sequence"/>
</dbReference>
<proteinExistence type="predicted"/>
<evidence type="ECO:0008006" key="5">
    <source>
        <dbReference type="Google" id="ProtNLM"/>
    </source>
</evidence>
<feature type="transmembrane region" description="Helical" evidence="2">
    <location>
        <begin position="37"/>
        <end position="64"/>
    </location>
</feature>
<dbReference type="PANTHER" id="PTHR34978:SF3">
    <property type="entry name" value="SLR0241 PROTEIN"/>
    <property type="match status" value="1"/>
</dbReference>
<dbReference type="EMBL" id="NRGR01000036">
    <property type="protein sequence ID" value="PCC37809.1"/>
    <property type="molecule type" value="Genomic_DNA"/>
</dbReference>
<dbReference type="GeneID" id="95328956"/>
<evidence type="ECO:0000313" key="3">
    <source>
        <dbReference type="EMBL" id="PCC37809.1"/>
    </source>
</evidence>
<dbReference type="InterPro" id="IPR052173">
    <property type="entry name" value="Beta-lactam_resp_regulator"/>
</dbReference>
<keyword evidence="4" id="KW-1185">Reference proteome</keyword>
<comment type="caution">
    <text evidence="3">The sequence shown here is derived from an EMBL/GenBank/DDBJ whole genome shotgun (WGS) entry which is preliminary data.</text>
</comment>